<dbReference type="PANTHER" id="PTHR33221:SF5">
    <property type="entry name" value="HTH-TYPE TRANSCRIPTIONAL REGULATOR ISCR"/>
    <property type="match status" value="1"/>
</dbReference>
<keyword evidence="1" id="KW-0238">DNA-binding</keyword>
<evidence type="ECO:0000313" key="3">
    <source>
        <dbReference type="Proteomes" id="UP000593765"/>
    </source>
</evidence>
<dbReference type="GO" id="GO:0003700">
    <property type="term" value="F:DNA-binding transcription factor activity"/>
    <property type="evidence" value="ECO:0007669"/>
    <property type="project" value="TreeGrafter"/>
</dbReference>
<accession>A0A7M2WXD7</accession>
<gene>
    <name evidence="2" type="ORF">IPV69_01430</name>
</gene>
<dbReference type="InterPro" id="IPR000944">
    <property type="entry name" value="Tscrpt_reg_Rrf2"/>
</dbReference>
<keyword evidence="3" id="KW-1185">Reference proteome</keyword>
<dbReference type="AlphaFoldDB" id="A0A7M2WXD7"/>
<dbReference type="InterPro" id="IPR036388">
    <property type="entry name" value="WH-like_DNA-bd_sf"/>
</dbReference>
<evidence type="ECO:0000313" key="2">
    <source>
        <dbReference type="EMBL" id="QOV90063.1"/>
    </source>
</evidence>
<dbReference type="EMBL" id="CP063458">
    <property type="protein sequence ID" value="QOV90063.1"/>
    <property type="molecule type" value="Genomic_DNA"/>
</dbReference>
<sequence>MKVSKRTEYGVRAIVQLARQWPQNFVQSKDLAKKEHLPTKFLESILLALRRGGFLESKIGREGGYKLARPPSEISVGDIIRRLEGRLANREGKMGDNLSLGEVAVFLLNERLTRATNEVLDAVTLEQLVEHVNKASNQQLEMYYI</sequence>
<dbReference type="GO" id="GO:0005829">
    <property type="term" value="C:cytosol"/>
    <property type="evidence" value="ECO:0007669"/>
    <property type="project" value="TreeGrafter"/>
</dbReference>
<dbReference type="Gene3D" id="1.10.10.10">
    <property type="entry name" value="Winged helix-like DNA-binding domain superfamily/Winged helix DNA-binding domain"/>
    <property type="match status" value="1"/>
</dbReference>
<dbReference type="GO" id="GO:0003677">
    <property type="term" value="F:DNA binding"/>
    <property type="evidence" value="ECO:0007669"/>
    <property type="project" value="UniProtKB-KW"/>
</dbReference>
<reference evidence="2 3" key="1">
    <citation type="submission" date="2020-10" db="EMBL/GenBank/DDBJ databases">
        <title>Wide distribution of Phycisphaera-like planctomycetes from WD2101 soil group in peatlands and genome analysis of the first cultivated representative.</title>
        <authorList>
            <person name="Dedysh S.N."/>
            <person name="Beletsky A.V."/>
            <person name="Ivanova A."/>
            <person name="Kulichevskaya I.S."/>
            <person name="Suzina N.E."/>
            <person name="Philippov D.A."/>
            <person name="Rakitin A.L."/>
            <person name="Mardanov A.V."/>
            <person name="Ravin N.V."/>
        </authorList>
    </citation>
    <scope>NUCLEOTIDE SEQUENCE [LARGE SCALE GENOMIC DNA]</scope>
    <source>
        <strain evidence="2 3">M1803</strain>
    </source>
</reference>
<dbReference type="KEGG" id="hbs:IPV69_01430"/>
<dbReference type="Proteomes" id="UP000593765">
    <property type="component" value="Chromosome"/>
</dbReference>
<protein>
    <submittedName>
        <fullName evidence="2">Rrf2 family transcriptional regulator</fullName>
    </submittedName>
</protein>
<name>A0A7M2WXD7_9BACT</name>
<dbReference type="Pfam" id="PF02082">
    <property type="entry name" value="Rrf2"/>
    <property type="match status" value="1"/>
</dbReference>
<dbReference type="NCBIfam" id="TIGR00738">
    <property type="entry name" value="rrf2_super"/>
    <property type="match status" value="1"/>
</dbReference>
<organism evidence="2 3">
    <name type="scientific">Humisphaera borealis</name>
    <dbReference type="NCBI Taxonomy" id="2807512"/>
    <lineage>
        <taxon>Bacteria</taxon>
        <taxon>Pseudomonadati</taxon>
        <taxon>Planctomycetota</taxon>
        <taxon>Phycisphaerae</taxon>
        <taxon>Tepidisphaerales</taxon>
        <taxon>Tepidisphaeraceae</taxon>
        <taxon>Humisphaera</taxon>
    </lineage>
</organism>
<dbReference type="RefSeq" id="WP_206293133.1">
    <property type="nucleotide sequence ID" value="NZ_CP063458.1"/>
</dbReference>
<evidence type="ECO:0000256" key="1">
    <source>
        <dbReference type="ARBA" id="ARBA00023125"/>
    </source>
</evidence>
<dbReference type="PROSITE" id="PS51197">
    <property type="entry name" value="HTH_RRF2_2"/>
    <property type="match status" value="1"/>
</dbReference>
<dbReference type="SUPFAM" id="SSF46785">
    <property type="entry name" value="Winged helix' DNA-binding domain"/>
    <property type="match status" value="1"/>
</dbReference>
<dbReference type="PANTHER" id="PTHR33221">
    <property type="entry name" value="WINGED HELIX-TURN-HELIX TRANSCRIPTIONAL REGULATOR, RRF2 FAMILY"/>
    <property type="match status" value="1"/>
</dbReference>
<proteinExistence type="predicted"/>
<dbReference type="InterPro" id="IPR036390">
    <property type="entry name" value="WH_DNA-bd_sf"/>
</dbReference>